<accession>A0ABW9RPW4</accession>
<keyword evidence="2" id="KW-0812">Transmembrane</keyword>
<dbReference type="EMBL" id="SMLW01000568">
    <property type="protein sequence ID" value="MTI26197.1"/>
    <property type="molecule type" value="Genomic_DNA"/>
</dbReference>
<evidence type="ECO:0000256" key="1">
    <source>
        <dbReference type="SAM" id="MobiDB-lite"/>
    </source>
</evidence>
<feature type="compositionally biased region" description="Polar residues" evidence="1">
    <location>
        <begin position="115"/>
        <end position="129"/>
    </location>
</feature>
<keyword evidence="2" id="KW-0472">Membrane</keyword>
<organism evidence="3 4">
    <name type="scientific">Fulvivirga kasyanovii</name>
    <dbReference type="NCBI Taxonomy" id="396812"/>
    <lineage>
        <taxon>Bacteria</taxon>
        <taxon>Pseudomonadati</taxon>
        <taxon>Bacteroidota</taxon>
        <taxon>Cytophagia</taxon>
        <taxon>Cytophagales</taxon>
        <taxon>Fulvivirgaceae</taxon>
        <taxon>Fulvivirga</taxon>
    </lineage>
</organism>
<feature type="compositionally biased region" description="Basic and acidic residues" evidence="1">
    <location>
        <begin position="135"/>
        <end position="161"/>
    </location>
</feature>
<sequence>MEMQDKTQFEKEWENAFADAEMDVSTSVWEKVELGVSQASAGKYKRRLLLFQLLAAASVAFAMTVGGVAVYHLQVNDLGSEDSSIAINDTESKERGHTENNAQANEDSKPDKNDGVSSESETLRSNYSDSYVGGDSKEAEGSRDAVSKSTGHEANDVEGAEKSGAGNNLANSGSGVSIDRLDQTDRTTANTDYTMPNNDGGSNNVGDATNVNKANGNTMALAGKKESDENAYSKGEGIIDRKLLDNVEHESRVASSQTGNGLNSADGGKLPEEIERLFEYLETTPLEERELNMVPWYSYVPNKKQGNSDGLWAGVGFSAGSFDPNMGGGGAAADMDMMETSKLNAASKRAPSFGKERSGQAYNVGVNFGTRLSEKWVLQSGIVYAQQQTTSTSNVVNTSDRQTVKTLSNFADMENAEDIAFTAPYDVNNTYELVSVPIQAGYVLLDSRFNIVILSGVANNILLKNQISASSGDIEDVNISGDDSQYRTYQLTGLLGSEFSYDFGEHYRLALIPQVRQSINSITKSDAEYTSRPTTLEIGFRFKYVFSN</sequence>
<reference evidence="3 4" key="1">
    <citation type="submission" date="2019-02" db="EMBL/GenBank/DDBJ databases">
        <authorList>
            <person name="Goldberg S.R."/>
            <person name="Haltli B.A."/>
            <person name="Correa H."/>
            <person name="Russell K.G."/>
        </authorList>
    </citation>
    <scope>NUCLEOTIDE SEQUENCE [LARGE SCALE GENOMIC DNA]</scope>
    <source>
        <strain evidence="3 4">JCM 16186</strain>
    </source>
</reference>
<evidence type="ECO:0000313" key="3">
    <source>
        <dbReference type="EMBL" id="MTI26197.1"/>
    </source>
</evidence>
<evidence type="ECO:0008006" key="5">
    <source>
        <dbReference type="Google" id="ProtNLM"/>
    </source>
</evidence>
<evidence type="ECO:0000256" key="2">
    <source>
        <dbReference type="SAM" id="Phobius"/>
    </source>
</evidence>
<comment type="caution">
    <text evidence="3">The sequence shown here is derived from an EMBL/GenBank/DDBJ whole genome shotgun (WGS) entry which is preliminary data.</text>
</comment>
<name>A0ABW9RPW4_9BACT</name>
<gene>
    <name evidence="3" type="ORF">E1163_14665</name>
</gene>
<feature type="compositionally biased region" description="Polar residues" evidence="1">
    <location>
        <begin position="186"/>
        <end position="213"/>
    </location>
</feature>
<feature type="compositionally biased region" description="Low complexity" evidence="1">
    <location>
        <begin position="163"/>
        <end position="177"/>
    </location>
</feature>
<feature type="transmembrane region" description="Helical" evidence="2">
    <location>
        <begin position="48"/>
        <end position="73"/>
    </location>
</feature>
<feature type="region of interest" description="Disordered" evidence="1">
    <location>
        <begin position="90"/>
        <end position="213"/>
    </location>
</feature>
<protein>
    <recommendedName>
        <fullName evidence="5">Outer membrane protein beta-barrel domain-containing protein</fullName>
    </recommendedName>
</protein>
<keyword evidence="2" id="KW-1133">Transmembrane helix</keyword>
<keyword evidence="4" id="KW-1185">Reference proteome</keyword>
<evidence type="ECO:0000313" key="4">
    <source>
        <dbReference type="Proteomes" id="UP000798808"/>
    </source>
</evidence>
<dbReference type="Proteomes" id="UP000798808">
    <property type="component" value="Unassembled WGS sequence"/>
</dbReference>
<proteinExistence type="predicted"/>